<feature type="non-terminal residue" evidence="5">
    <location>
        <position position="212"/>
    </location>
</feature>
<evidence type="ECO:0000256" key="2">
    <source>
        <dbReference type="ARBA" id="ARBA00022670"/>
    </source>
</evidence>
<protein>
    <recommendedName>
        <fullName evidence="6">Peptidase E</fullName>
    </recommendedName>
</protein>
<evidence type="ECO:0000256" key="3">
    <source>
        <dbReference type="ARBA" id="ARBA00022801"/>
    </source>
</evidence>
<dbReference type="PANTHER" id="PTHR20842">
    <property type="entry name" value="PROTEASE S51 ALPHA-ASPARTYL DIPEPTIDASE"/>
    <property type="match status" value="1"/>
</dbReference>
<dbReference type="EMBL" id="UINC01127165">
    <property type="protein sequence ID" value="SVD06104.1"/>
    <property type="molecule type" value="Genomic_DNA"/>
</dbReference>
<accession>A0A382S863</accession>
<comment type="similarity">
    <text evidence="1">Belongs to the peptidase S51 family.</text>
</comment>
<evidence type="ECO:0000256" key="1">
    <source>
        <dbReference type="ARBA" id="ARBA00006534"/>
    </source>
</evidence>
<dbReference type="InterPro" id="IPR029062">
    <property type="entry name" value="Class_I_gatase-like"/>
</dbReference>
<keyword evidence="4" id="KW-0720">Serine protease</keyword>
<dbReference type="Pfam" id="PF03575">
    <property type="entry name" value="Peptidase_S51"/>
    <property type="match status" value="1"/>
</dbReference>
<dbReference type="SUPFAM" id="SSF52317">
    <property type="entry name" value="Class I glutamine amidotransferase-like"/>
    <property type="match status" value="1"/>
</dbReference>
<dbReference type="InterPro" id="IPR005320">
    <property type="entry name" value="Peptidase_S51"/>
</dbReference>
<evidence type="ECO:0008006" key="6">
    <source>
        <dbReference type="Google" id="ProtNLM"/>
    </source>
</evidence>
<name>A0A382S863_9ZZZZ</name>
<sequence length="212" mass="23435">MINLGQIIAIGGGGFGRNPNQTIIEKYIIDQSRIEKPNICFIPTASAEDKAYTVNFYTAFSKLNCTPSHISFFQRTPRLDSIINKQDIIYIGGGNTKSMLAVWKEWKLDKLLRKAYNRGGLLCGVSAGAICWFEKGVTDSWASNLNVMDCLSFLAGCCCPHYDGETDRKPSVEKFIFDGVIKSCYALDDGSALHYKNGEIYTAVNFIKGANA</sequence>
<keyword evidence="3" id="KW-0378">Hydrolase</keyword>
<dbReference type="GO" id="GO:0006508">
    <property type="term" value="P:proteolysis"/>
    <property type="evidence" value="ECO:0007669"/>
    <property type="project" value="UniProtKB-KW"/>
</dbReference>
<evidence type="ECO:0000256" key="4">
    <source>
        <dbReference type="ARBA" id="ARBA00022825"/>
    </source>
</evidence>
<dbReference type="CDD" id="cd03146">
    <property type="entry name" value="GAT1_Peptidase_E"/>
    <property type="match status" value="1"/>
</dbReference>
<dbReference type="Gene3D" id="3.40.50.880">
    <property type="match status" value="1"/>
</dbReference>
<keyword evidence="2" id="KW-0645">Protease</keyword>
<dbReference type="AlphaFoldDB" id="A0A382S863"/>
<evidence type="ECO:0000313" key="5">
    <source>
        <dbReference type="EMBL" id="SVD06104.1"/>
    </source>
</evidence>
<dbReference type="GO" id="GO:0008236">
    <property type="term" value="F:serine-type peptidase activity"/>
    <property type="evidence" value="ECO:0007669"/>
    <property type="project" value="UniProtKB-KW"/>
</dbReference>
<proteinExistence type="inferred from homology"/>
<dbReference type="PANTHER" id="PTHR20842:SF0">
    <property type="entry name" value="ALPHA-ASPARTYL DIPEPTIDASE"/>
    <property type="match status" value="1"/>
</dbReference>
<gene>
    <name evidence="5" type="ORF">METZ01_LOCUS358958</name>
</gene>
<reference evidence="5" key="1">
    <citation type="submission" date="2018-05" db="EMBL/GenBank/DDBJ databases">
        <authorList>
            <person name="Lanie J.A."/>
            <person name="Ng W.-L."/>
            <person name="Kazmierczak K.M."/>
            <person name="Andrzejewski T.M."/>
            <person name="Davidsen T.M."/>
            <person name="Wayne K.J."/>
            <person name="Tettelin H."/>
            <person name="Glass J.I."/>
            <person name="Rusch D."/>
            <person name="Podicherti R."/>
            <person name="Tsui H.-C.T."/>
            <person name="Winkler M.E."/>
        </authorList>
    </citation>
    <scope>NUCLEOTIDE SEQUENCE</scope>
</reference>
<organism evidence="5">
    <name type="scientific">marine metagenome</name>
    <dbReference type="NCBI Taxonomy" id="408172"/>
    <lineage>
        <taxon>unclassified sequences</taxon>
        <taxon>metagenomes</taxon>
        <taxon>ecological metagenomes</taxon>
    </lineage>
</organism>